<evidence type="ECO:0000259" key="8">
    <source>
        <dbReference type="Pfam" id="PF20684"/>
    </source>
</evidence>
<dbReference type="Pfam" id="PF20684">
    <property type="entry name" value="Fung_rhodopsin"/>
    <property type="match status" value="1"/>
</dbReference>
<evidence type="ECO:0000256" key="3">
    <source>
        <dbReference type="ARBA" id="ARBA00022989"/>
    </source>
</evidence>
<comment type="subcellular location">
    <subcellularLocation>
        <location evidence="1">Membrane</location>
        <topology evidence="1">Multi-pass membrane protein</topology>
    </subcellularLocation>
</comment>
<dbReference type="GO" id="GO:0016020">
    <property type="term" value="C:membrane"/>
    <property type="evidence" value="ECO:0007669"/>
    <property type="project" value="UniProtKB-SubCell"/>
</dbReference>
<dbReference type="InterPro" id="IPR052337">
    <property type="entry name" value="SAT4-like"/>
</dbReference>
<dbReference type="OrthoDB" id="5429740at2759"/>
<keyword evidence="2 7" id="KW-0812">Transmembrane</keyword>
<evidence type="ECO:0000256" key="5">
    <source>
        <dbReference type="ARBA" id="ARBA00038359"/>
    </source>
</evidence>
<feature type="transmembrane region" description="Helical" evidence="7">
    <location>
        <begin position="52"/>
        <end position="76"/>
    </location>
</feature>
<evidence type="ECO:0000256" key="2">
    <source>
        <dbReference type="ARBA" id="ARBA00022692"/>
    </source>
</evidence>
<dbReference type="AlphaFoldDB" id="A0A4U0TNH9"/>
<organism evidence="9 10">
    <name type="scientific">Salinomyces thailandicus</name>
    <dbReference type="NCBI Taxonomy" id="706561"/>
    <lineage>
        <taxon>Eukaryota</taxon>
        <taxon>Fungi</taxon>
        <taxon>Dikarya</taxon>
        <taxon>Ascomycota</taxon>
        <taxon>Pezizomycotina</taxon>
        <taxon>Dothideomycetes</taxon>
        <taxon>Dothideomycetidae</taxon>
        <taxon>Mycosphaerellales</taxon>
        <taxon>Teratosphaeriaceae</taxon>
        <taxon>Salinomyces</taxon>
    </lineage>
</organism>
<feature type="transmembrane region" description="Helical" evidence="7">
    <location>
        <begin position="143"/>
        <end position="162"/>
    </location>
</feature>
<sequence length="352" mass="38954">MNKAGALGLDDVLLIPATLASIMQTACIVYAAPIMGLHLWNVQPKNFEVASLMAFLTEFAFVISTGATKISVLLFYRRVTKGTISRPVKFAVMGGIAYVVIYTLLLTLLLVLQCNPTNAYWKSYSIGYSTDWHCIDIRWMNPVSGALSTFSDFYCVVLPMAILRHFRAPRRQKIALNCVFGLGIIVVIAGAIRTWYYYELGHANDLTNVGYKVFVWAQLETTLAIVCASAPSLRVFVRTYLGEPVVRMIRSSKPRSTVPNQLSQQDEAGTVKSSNFPSARRSACYTTDEDESTLISHQIKPSLEMVGETELDGTPLSLAPSDSYVLRTPAGFETYALRDLEKNSPPPRKPVS</sequence>
<dbReference type="EMBL" id="NAJL01000054">
    <property type="protein sequence ID" value="TKA23544.1"/>
    <property type="molecule type" value="Genomic_DNA"/>
</dbReference>
<comment type="caution">
    <text evidence="9">The sequence shown here is derived from an EMBL/GenBank/DDBJ whole genome shotgun (WGS) entry which is preliminary data.</text>
</comment>
<comment type="similarity">
    <text evidence="5">Belongs to the SAT4 family.</text>
</comment>
<protein>
    <recommendedName>
        <fullName evidence="8">Rhodopsin domain-containing protein</fullName>
    </recommendedName>
</protein>
<feature type="transmembrane region" description="Helical" evidence="7">
    <location>
        <begin position="12"/>
        <end position="32"/>
    </location>
</feature>
<feature type="transmembrane region" description="Helical" evidence="7">
    <location>
        <begin position="216"/>
        <end position="237"/>
    </location>
</feature>
<feature type="region of interest" description="Disordered" evidence="6">
    <location>
        <begin position="256"/>
        <end position="275"/>
    </location>
</feature>
<keyword evidence="10" id="KW-1185">Reference proteome</keyword>
<evidence type="ECO:0000256" key="4">
    <source>
        <dbReference type="ARBA" id="ARBA00023136"/>
    </source>
</evidence>
<evidence type="ECO:0000256" key="6">
    <source>
        <dbReference type="SAM" id="MobiDB-lite"/>
    </source>
</evidence>
<feature type="domain" description="Rhodopsin" evidence="8">
    <location>
        <begin position="5"/>
        <end position="238"/>
    </location>
</feature>
<keyword evidence="4 7" id="KW-0472">Membrane</keyword>
<evidence type="ECO:0000256" key="7">
    <source>
        <dbReference type="SAM" id="Phobius"/>
    </source>
</evidence>
<proteinExistence type="inferred from homology"/>
<reference evidence="9 10" key="1">
    <citation type="submission" date="2017-03" db="EMBL/GenBank/DDBJ databases">
        <title>Genomes of endolithic fungi from Antarctica.</title>
        <authorList>
            <person name="Coleine C."/>
            <person name="Masonjones S."/>
            <person name="Stajich J.E."/>
        </authorList>
    </citation>
    <scope>NUCLEOTIDE SEQUENCE [LARGE SCALE GENOMIC DNA]</scope>
    <source>
        <strain evidence="9 10">CCFEE 6315</strain>
    </source>
</reference>
<accession>A0A4U0TNH9</accession>
<dbReference type="Proteomes" id="UP000308549">
    <property type="component" value="Unassembled WGS sequence"/>
</dbReference>
<evidence type="ECO:0000256" key="1">
    <source>
        <dbReference type="ARBA" id="ARBA00004141"/>
    </source>
</evidence>
<feature type="transmembrane region" description="Helical" evidence="7">
    <location>
        <begin position="88"/>
        <end position="112"/>
    </location>
</feature>
<gene>
    <name evidence="9" type="ORF">B0A50_07122</name>
</gene>
<evidence type="ECO:0000313" key="10">
    <source>
        <dbReference type="Proteomes" id="UP000308549"/>
    </source>
</evidence>
<evidence type="ECO:0000313" key="9">
    <source>
        <dbReference type="EMBL" id="TKA23544.1"/>
    </source>
</evidence>
<keyword evidence="3 7" id="KW-1133">Transmembrane helix</keyword>
<dbReference type="PANTHER" id="PTHR33048:SF129">
    <property type="entry name" value="INTEGRAL MEMBRANE PROTEIN-RELATED"/>
    <property type="match status" value="1"/>
</dbReference>
<feature type="transmembrane region" description="Helical" evidence="7">
    <location>
        <begin position="174"/>
        <end position="196"/>
    </location>
</feature>
<dbReference type="PANTHER" id="PTHR33048">
    <property type="entry name" value="PTH11-LIKE INTEGRAL MEMBRANE PROTEIN (AFU_ORTHOLOGUE AFUA_5G11245)"/>
    <property type="match status" value="1"/>
</dbReference>
<dbReference type="InterPro" id="IPR049326">
    <property type="entry name" value="Rhodopsin_dom_fungi"/>
</dbReference>
<name>A0A4U0TNH9_9PEZI</name>